<keyword evidence="4" id="KW-1185">Reference proteome</keyword>
<accession>A0A5C6Z267</accession>
<sequence>MERTENLLNANTISFGDIISGDNVYQVPLFQRDYSWKEDNWDDLWLDINNAISSNTRHYMGSIVLIRKSKKNLEIIDGQQRLTTLSILALSCIRFINELIESGIDKEENEERKDILMRKFVGFKSAKSLMFSPKLQLNKLNNPIYTSYLIQFHRVPNVSKLVKTNKALVEAYEYFYKLIKEDIYKQGSTDELIDFIEFVGDNLQFIQITVVDELNAYLVFETLNDRGIPLTVTDLFKNYLFSRVDENDHHHIKNKWDSILKFINYKDFSNFLRYYWISRNKLITEKELFKAIKRSVTNQQEVINIISDLELHAEVFNALSEPTDDLWKGNQDVIKYLTELQIFGIKQPFALLLAAYEKFEINDFAKVVKICSIISFRYSVISGLRTNVLEQVYSRAANNIISGKSANPTSVFKDVSQLYVNDEIFTNQFTLKSIKTSSKNRLARYIVYAIENKMGNSSYQFDNDSGTVEHILPENPSDDWNNAFVKDTQLEFIFRIGNYAILEKKLNKECENKSIEHKIPFFKKSKYLLSNEFEYEEWNPNRLKQRQAKMAKIAKQVWRLDY</sequence>
<organism evidence="3 4">
    <name type="scientific">Aequorivita antarctica</name>
    <dbReference type="NCBI Taxonomy" id="153266"/>
    <lineage>
        <taxon>Bacteria</taxon>
        <taxon>Pseudomonadati</taxon>
        <taxon>Bacteroidota</taxon>
        <taxon>Flavobacteriia</taxon>
        <taxon>Flavobacteriales</taxon>
        <taxon>Flavobacteriaceae</taxon>
        <taxon>Aequorivita</taxon>
    </lineage>
</organism>
<dbReference type="PANTHER" id="PTHR35149">
    <property type="entry name" value="SLL5132 PROTEIN"/>
    <property type="match status" value="1"/>
</dbReference>
<feature type="domain" description="GmrSD restriction endonucleases C-terminal" evidence="2">
    <location>
        <begin position="420"/>
        <end position="553"/>
    </location>
</feature>
<name>A0A5C6Z267_9FLAO</name>
<dbReference type="RefSeq" id="WP_111844619.1">
    <property type="nucleotide sequence ID" value="NZ_UEGI01000008.1"/>
</dbReference>
<proteinExistence type="predicted"/>
<dbReference type="OrthoDB" id="9798761at2"/>
<feature type="domain" description="GmrSD restriction endonucleases N-terminal" evidence="1">
    <location>
        <begin position="17"/>
        <end position="241"/>
    </location>
</feature>
<protein>
    <submittedName>
        <fullName evidence="3">DUF262 domain-containing protein</fullName>
    </submittedName>
</protein>
<evidence type="ECO:0000259" key="2">
    <source>
        <dbReference type="Pfam" id="PF07510"/>
    </source>
</evidence>
<dbReference type="PANTHER" id="PTHR35149:SF2">
    <property type="entry name" value="DUF262 DOMAIN-CONTAINING PROTEIN"/>
    <property type="match status" value="1"/>
</dbReference>
<evidence type="ECO:0000313" key="3">
    <source>
        <dbReference type="EMBL" id="TXD73570.1"/>
    </source>
</evidence>
<comment type="caution">
    <text evidence="3">The sequence shown here is derived from an EMBL/GenBank/DDBJ whole genome shotgun (WGS) entry which is preliminary data.</text>
</comment>
<dbReference type="AlphaFoldDB" id="A0A5C6Z267"/>
<dbReference type="InterPro" id="IPR011089">
    <property type="entry name" value="GmrSD_C"/>
</dbReference>
<reference evidence="3 4" key="1">
    <citation type="submission" date="2019-08" db="EMBL/GenBank/DDBJ databases">
        <title>Genome of Aequorivita antarctica SW49 (type strain).</title>
        <authorList>
            <person name="Bowman J.P."/>
        </authorList>
    </citation>
    <scope>NUCLEOTIDE SEQUENCE [LARGE SCALE GENOMIC DNA]</scope>
    <source>
        <strain evidence="3 4">SW49</strain>
    </source>
</reference>
<dbReference type="Pfam" id="PF03235">
    <property type="entry name" value="GmrSD_N"/>
    <property type="match status" value="1"/>
</dbReference>
<evidence type="ECO:0000313" key="4">
    <source>
        <dbReference type="Proteomes" id="UP000321497"/>
    </source>
</evidence>
<dbReference type="Pfam" id="PF07510">
    <property type="entry name" value="GmrSD_C"/>
    <property type="match status" value="1"/>
</dbReference>
<dbReference type="EMBL" id="VORT01000004">
    <property type="protein sequence ID" value="TXD73570.1"/>
    <property type="molecule type" value="Genomic_DNA"/>
</dbReference>
<dbReference type="Proteomes" id="UP000321497">
    <property type="component" value="Unassembled WGS sequence"/>
</dbReference>
<evidence type="ECO:0000259" key="1">
    <source>
        <dbReference type="Pfam" id="PF03235"/>
    </source>
</evidence>
<dbReference type="InterPro" id="IPR004919">
    <property type="entry name" value="GmrSD_N"/>
</dbReference>
<gene>
    <name evidence="3" type="ORF">ESU54_07345</name>
</gene>